<feature type="repeat" description="TPR" evidence="1">
    <location>
        <begin position="103"/>
        <end position="136"/>
    </location>
</feature>
<sequence length="221" mass="25479">MYHWFSDKVLVQKAEENLRESVIVDDSATSHSLLGELLMSLDRNEDARAEFMKSQELLPPDNQDIHLEASIEAGLGNVSMRQQKFEDAIPHYQRVAEILPDYTGIWFSLGFANRLLGRLDEAETYYQRALKEEATDVRIYSELTAIYMQRAETNKAQLLLENALRQYPETAYLHALLASVLAEKGDRRQAQRHLEEAERIDPESDFIPAVRQQIATTRKRV</sequence>
<accession>A0A402AMN3</accession>
<dbReference type="PANTHER" id="PTHR12558">
    <property type="entry name" value="CELL DIVISION CYCLE 16,23,27"/>
    <property type="match status" value="1"/>
</dbReference>
<dbReference type="SMART" id="SM00028">
    <property type="entry name" value="TPR"/>
    <property type="match status" value="5"/>
</dbReference>
<name>A0A402AMN3_9CHLR</name>
<proteinExistence type="predicted"/>
<dbReference type="AlphaFoldDB" id="A0A402AMN3"/>
<evidence type="ECO:0000256" key="1">
    <source>
        <dbReference type="PROSITE-ProRule" id="PRU00339"/>
    </source>
</evidence>
<feature type="repeat" description="TPR" evidence="1">
    <location>
        <begin position="171"/>
        <end position="204"/>
    </location>
</feature>
<organism evidence="2 3">
    <name type="scientific">Dictyobacter kobayashii</name>
    <dbReference type="NCBI Taxonomy" id="2014872"/>
    <lineage>
        <taxon>Bacteria</taxon>
        <taxon>Bacillati</taxon>
        <taxon>Chloroflexota</taxon>
        <taxon>Ktedonobacteria</taxon>
        <taxon>Ktedonobacterales</taxon>
        <taxon>Dictyobacteraceae</taxon>
        <taxon>Dictyobacter</taxon>
    </lineage>
</organism>
<dbReference type="InterPro" id="IPR019734">
    <property type="entry name" value="TPR_rpt"/>
</dbReference>
<keyword evidence="3" id="KW-1185">Reference proteome</keyword>
<keyword evidence="1" id="KW-0802">TPR repeat</keyword>
<dbReference type="InterPro" id="IPR011990">
    <property type="entry name" value="TPR-like_helical_dom_sf"/>
</dbReference>
<evidence type="ECO:0000313" key="3">
    <source>
        <dbReference type="Proteomes" id="UP000287188"/>
    </source>
</evidence>
<dbReference type="Pfam" id="PF13181">
    <property type="entry name" value="TPR_8"/>
    <property type="match status" value="1"/>
</dbReference>
<dbReference type="Proteomes" id="UP000287188">
    <property type="component" value="Unassembled WGS sequence"/>
</dbReference>
<reference evidence="3" key="1">
    <citation type="submission" date="2018-12" db="EMBL/GenBank/DDBJ databases">
        <title>Tengunoibacter tsumagoiensis gen. nov., sp. nov., Dictyobacter kobayashii sp. nov., D. alpinus sp. nov., and D. joshuensis sp. nov. and description of Dictyobacteraceae fam. nov. within the order Ktedonobacterales isolated from Tengu-no-mugimeshi.</title>
        <authorList>
            <person name="Wang C.M."/>
            <person name="Zheng Y."/>
            <person name="Sakai Y."/>
            <person name="Toyoda A."/>
            <person name="Minakuchi Y."/>
            <person name="Abe K."/>
            <person name="Yokota A."/>
            <person name="Yabe S."/>
        </authorList>
    </citation>
    <scope>NUCLEOTIDE SEQUENCE [LARGE SCALE GENOMIC DNA]</scope>
    <source>
        <strain evidence="3">Uno11</strain>
    </source>
</reference>
<comment type="caution">
    <text evidence="2">The sequence shown here is derived from an EMBL/GenBank/DDBJ whole genome shotgun (WGS) entry which is preliminary data.</text>
</comment>
<dbReference type="PROSITE" id="PS50005">
    <property type="entry name" value="TPR"/>
    <property type="match status" value="3"/>
</dbReference>
<dbReference type="SUPFAM" id="SSF48452">
    <property type="entry name" value="TPR-like"/>
    <property type="match status" value="1"/>
</dbReference>
<dbReference type="Gene3D" id="1.25.40.10">
    <property type="entry name" value="Tetratricopeptide repeat domain"/>
    <property type="match status" value="1"/>
</dbReference>
<feature type="repeat" description="TPR" evidence="1">
    <location>
        <begin position="69"/>
        <end position="102"/>
    </location>
</feature>
<dbReference type="Pfam" id="PF13424">
    <property type="entry name" value="TPR_12"/>
    <property type="match status" value="1"/>
</dbReference>
<dbReference type="PANTHER" id="PTHR12558:SF13">
    <property type="entry name" value="CELL DIVISION CYCLE PROTEIN 27 HOMOLOG"/>
    <property type="match status" value="1"/>
</dbReference>
<evidence type="ECO:0000313" key="2">
    <source>
        <dbReference type="EMBL" id="GCE20309.1"/>
    </source>
</evidence>
<gene>
    <name evidence="2" type="ORF">KDK_41090</name>
</gene>
<dbReference type="EMBL" id="BIFS01000001">
    <property type="protein sequence ID" value="GCE20309.1"/>
    <property type="molecule type" value="Genomic_DNA"/>
</dbReference>
<protein>
    <submittedName>
        <fullName evidence="2">Uncharacterized protein</fullName>
    </submittedName>
</protein>